<sequence length="320" mass="35557">MNSKRDSKKRKLQALLEDLLDSASESDASQHPESIQNEETPGLDEEDKEMNIPIAHLGTGEKPVNPLIAPLEGKGSNLNNGPAVHEDIQQLLTLFIAKGLDNDTRKEAIDSFPLLKGCTALNPPELNAEIKICLNSAVLRQDAFLVKIQNQLAAIISALAMQFNELYKDSKSNPSQPTEEVLKKAGDPLKLVADTFHSISCHRRYLIVPSLDSSIKDILEACPVDSLLFGVEFPEKWKMSKEAKRLGASLKKKPNKILRTGPSFSTQSMAVAGPSSSTPRSRTYQARNKSPFLPSSRPPARSRYKKEHEEVRRYPPQKRR</sequence>
<keyword evidence="3" id="KW-1185">Reference proteome</keyword>
<name>A0A9P0M868_ACAOB</name>
<evidence type="ECO:0000256" key="1">
    <source>
        <dbReference type="SAM" id="MobiDB-lite"/>
    </source>
</evidence>
<feature type="compositionally biased region" description="Polar residues" evidence="1">
    <location>
        <begin position="262"/>
        <end position="288"/>
    </location>
</feature>
<feature type="region of interest" description="Disordered" evidence="1">
    <location>
        <begin position="1"/>
        <end position="47"/>
    </location>
</feature>
<dbReference type="EMBL" id="CAKOFQ010007870">
    <property type="protein sequence ID" value="CAH2009281.1"/>
    <property type="molecule type" value="Genomic_DNA"/>
</dbReference>
<dbReference type="OrthoDB" id="6752752at2759"/>
<dbReference type="PANTHER" id="PTHR34239">
    <property type="entry name" value="APPLE DOMAIN-CONTAINING PROTEIN"/>
    <property type="match status" value="1"/>
</dbReference>
<proteinExistence type="predicted"/>
<organism evidence="2 3">
    <name type="scientific">Acanthoscelides obtectus</name>
    <name type="common">Bean weevil</name>
    <name type="synonym">Bruchus obtectus</name>
    <dbReference type="NCBI Taxonomy" id="200917"/>
    <lineage>
        <taxon>Eukaryota</taxon>
        <taxon>Metazoa</taxon>
        <taxon>Ecdysozoa</taxon>
        <taxon>Arthropoda</taxon>
        <taxon>Hexapoda</taxon>
        <taxon>Insecta</taxon>
        <taxon>Pterygota</taxon>
        <taxon>Neoptera</taxon>
        <taxon>Endopterygota</taxon>
        <taxon>Coleoptera</taxon>
        <taxon>Polyphaga</taxon>
        <taxon>Cucujiformia</taxon>
        <taxon>Chrysomeloidea</taxon>
        <taxon>Chrysomelidae</taxon>
        <taxon>Bruchinae</taxon>
        <taxon>Bruchini</taxon>
        <taxon>Acanthoscelides</taxon>
    </lineage>
</organism>
<dbReference type="Proteomes" id="UP001152888">
    <property type="component" value="Unassembled WGS sequence"/>
</dbReference>
<feature type="compositionally biased region" description="Low complexity" evidence="1">
    <location>
        <begin position="14"/>
        <end position="29"/>
    </location>
</feature>
<reference evidence="2" key="1">
    <citation type="submission" date="2022-03" db="EMBL/GenBank/DDBJ databases">
        <authorList>
            <person name="Sayadi A."/>
        </authorList>
    </citation>
    <scope>NUCLEOTIDE SEQUENCE</scope>
</reference>
<feature type="region of interest" description="Disordered" evidence="1">
    <location>
        <begin position="250"/>
        <end position="320"/>
    </location>
</feature>
<comment type="caution">
    <text evidence="2">The sequence shown here is derived from an EMBL/GenBank/DDBJ whole genome shotgun (WGS) entry which is preliminary data.</text>
</comment>
<dbReference type="AlphaFoldDB" id="A0A9P0M868"/>
<accession>A0A9P0M868</accession>
<evidence type="ECO:0000313" key="3">
    <source>
        <dbReference type="Proteomes" id="UP001152888"/>
    </source>
</evidence>
<feature type="compositionally biased region" description="Basic residues" evidence="1">
    <location>
        <begin position="1"/>
        <end position="12"/>
    </location>
</feature>
<evidence type="ECO:0000313" key="2">
    <source>
        <dbReference type="EMBL" id="CAH2009281.1"/>
    </source>
</evidence>
<dbReference type="PANTHER" id="PTHR34239:SF2">
    <property type="entry name" value="TRANSPOSABLE ELEMENT P TRANSPOSASE_THAP9 CONSERVED DOMAIN-CONTAINING PROTEIN"/>
    <property type="match status" value="1"/>
</dbReference>
<protein>
    <submittedName>
        <fullName evidence="2">Uncharacterized protein</fullName>
    </submittedName>
</protein>
<gene>
    <name evidence="2" type="ORF">ACAOBT_LOCUS30743</name>
</gene>